<keyword evidence="3" id="KW-0472">Membrane</keyword>
<name>A0ABD1NGR5_9FABA</name>
<evidence type="ECO:0000259" key="4">
    <source>
        <dbReference type="Pfam" id="PF02705"/>
    </source>
</evidence>
<feature type="domain" description="K+ potassium transporter integral membrane" evidence="4">
    <location>
        <begin position="1"/>
        <end position="84"/>
    </location>
</feature>
<evidence type="ECO:0000256" key="3">
    <source>
        <dbReference type="SAM" id="Phobius"/>
    </source>
</evidence>
<sequence>MLITTILVSLIMLTVWKKSVWVVALLLPVGLVELLYLSSQMTKFMKGGFVPILLAFFLTIFMGIWHYVQKERCMFELKNKVSTEYGYRDVLEDHVAFESQLVHQLKEFVRLESFMLEAEGTGEQALTVENETYMEITINATDEDAIVEYRAPSYSTQEPEVTGEIEFIEEQREHGVIYMLGEAEVVASPRASIFNKVVVNYAYNFLRKNFLEGDRSMPIPPNKFLKVGMVYEI</sequence>
<evidence type="ECO:0000313" key="5">
    <source>
        <dbReference type="EMBL" id="KAL2347304.1"/>
    </source>
</evidence>
<keyword evidence="6" id="KW-1185">Reference proteome</keyword>
<accession>A0ABD1NGR5</accession>
<dbReference type="Proteomes" id="UP001603857">
    <property type="component" value="Unassembled WGS sequence"/>
</dbReference>
<evidence type="ECO:0000313" key="6">
    <source>
        <dbReference type="Proteomes" id="UP001603857"/>
    </source>
</evidence>
<keyword evidence="3" id="KW-0812">Transmembrane</keyword>
<comment type="caution">
    <text evidence="5">The sequence shown here is derived from an EMBL/GenBank/DDBJ whole genome shotgun (WGS) entry which is preliminary data.</text>
</comment>
<comment type="subcellular location">
    <subcellularLocation>
        <location evidence="1">Cell membrane</location>
        <topology evidence="1">Multi-pass membrane protein</topology>
    </subcellularLocation>
</comment>
<organism evidence="5 6">
    <name type="scientific">Flemingia macrophylla</name>
    <dbReference type="NCBI Taxonomy" id="520843"/>
    <lineage>
        <taxon>Eukaryota</taxon>
        <taxon>Viridiplantae</taxon>
        <taxon>Streptophyta</taxon>
        <taxon>Embryophyta</taxon>
        <taxon>Tracheophyta</taxon>
        <taxon>Spermatophyta</taxon>
        <taxon>Magnoliopsida</taxon>
        <taxon>eudicotyledons</taxon>
        <taxon>Gunneridae</taxon>
        <taxon>Pentapetalae</taxon>
        <taxon>rosids</taxon>
        <taxon>fabids</taxon>
        <taxon>Fabales</taxon>
        <taxon>Fabaceae</taxon>
        <taxon>Papilionoideae</taxon>
        <taxon>50 kb inversion clade</taxon>
        <taxon>NPAAA clade</taxon>
        <taxon>indigoferoid/millettioid clade</taxon>
        <taxon>Phaseoleae</taxon>
        <taxon>Flemingia</taxon>
    </lineage>
</organism>
<comment type="similarity">
    <text evidence="2">Belongs to the HAK/KUP transporter (TC 2.A.72.3) family.</text>
</comment>
<proteinExistence type="inferred from homology"/>
<protein>
    <recommendedName>
        <fullName evidence="4">K+ potassium transporter integral membrane domain-containing protein</fullName>
    </recommendedName>
</protein>
<evidence type="ECO:0000256" key="2">
    <source>
        <dbReference type="ARBA" id="ARBA00008440"/>
    </source>
</evidence>
<dbReference type="EMBL" id="JBGMDY010000001">
    <property type="protein sequence ID" value="KAL2347304.1"/>
    <property type="molecule type" value="Genomic_DNA"/>
</dbReference>
<dbReference type="InterPro" id="IPR003855">
    <property type="entry name" value="K+_transporter"/>
</dbReference>
<feature type="transmembrane region" description="Helical" evidence="3">
    <location>
        <begin position="20"/>
        <end position="37"/>
    </location>
</feature>
<dbReference type="InterPro" id="IPR053951">
    <property type="entry name" value="K_trans_N"/>
</dbReference>
<dbReference type="AlphaFoldDB" id="A0ABD1NGR5"/>
<gene>
    <name evidence="5" type="ORF">Fmac_001304</name>
</gene>
<keyword evidence="3" id="KW-1133">Transmembrane helix</keyword>
<dbReference type="PANTHER" id="PTHR30540">
    <property type="entry name" value="OSMOTIC STRESS POTASSIUM TRANSPORTER"/>
    <property type="match status" value="1"/>
</dbReference>
<dbReference type="Pfam" id="PF02705">
    <property type="entry name" value="K_trans"/>
    <property type="match status" value="1"/>
</dbReference>
<dbReference type="GO" id="GO:0005886">
    <property type="term" value="C:plasma membrane"/>
    <property type="evidence" value="ECO:0007669"/>
    <property type="project" value="UniProtKB-SubCell"/>
</dbReference>
<dbReference type="PANTHER" id="PTHR30540:SF94">
    <property type="entry name" value="POTASSIUM TRANSPORTER 5"/>
    <property type="match status" value="1"/>
</dbReference>
<feature type="transmembrane region" description="Helical" evidence="3">
    <location>
        <begin position="49"/>
        <end position="68"/>
    </location>
</feature>
<evidence type="ECO:0000256" key="1">
    <source>
        <dbReference type="ARBA" id="ARBA00004651"/>
    </source>
</evidence>
<reference evidence="5 6" key="1">
    <citation type="submission" date="2024-08" db="EMBL/GenBank/DDBJ databases">
        <title>Insights into the chromosomal genome structure of Flemingia macrophylla.</title>
        <authorList>
            <person name="Ding Y."/>
            <person name="Zhao Y."/>
            <person name="Bi W."/>
            <person name="Wu M."/>
            <person name="Zhao G."/>
            <person name="Gong Y."/>
            <person name="Li W."/>
            <person name="Zhang P."/>
        </authorList>
    </citation>
    <scope>NUCLEOTIDE SEQUENCE [LARGE SCALE GENOMIC DNA]</scope>
    <source>
        <strain evidence="5">DYQJB</strain>
        <tissue evidence="5">Leaf</tissue>
    </source>
</reference>
<dbReference type="GO" id="GO:0006813">
    <property type="term" value="P:potassium ion transport"/>
    <property type="evidence" value="ECO:0007669"/>
    <property type="project" value="UniProtKB-KW"/>
</dbReference>